<feature type="disulfide bond" evidence="9">
    <location>
        <begin position="813"/>
        <end position="823"/>
    </location>
</feature>
<dbReference type="Pfam" id="PF00530">
    <property type="entry name" value="SRCR"/>
    <property type="match status" value="10"/>
</dbReference>
<dbReference type="FunFam" id="3.10.250.10:FF:000016">
    <property type="entry name" value="Scavenger receptor cysteine-rich protein type 12"/>
    <property type="match status" value="2"/>
</dbReference>
<accession>A0A7M7P5J0</accession>
<feature type="transmembrane region" description="Helical" evidence="10">
    <location>
        <begin position="1504"/>
        <end position="1526"/>
    </location>
</feature>
<dbReference type="EnsemblMetazoa" id="XM_030988307">
    <property type="protein sequence ID" value="XP_030844167"/>
    <property type="gene ID" value="LOC105436680"/>
</dbReference>
<feature type="disulfide bond" evidence="9">
    <location>
        <begin position="655"/>
        <end position="719"/>
    </location>
</feature>
<feature type="disulfide bond" evidence="9">
    <location>
        <begin position="408"/>
        <end position="418"/>
    </location>
</feature>
<evidence type="ECO:0000256" key="7">
    <source>
        <dbReference type="ARBA" id="ARBA00023157"/>
    </source>
</evidence>
<evidence type="ECO:0000256" key="2">
    <source>
        <dbReference type="ARBA" id="ARBA00022692"/>
    </source>
</evidence>
<evidence type="ECO:0000313" key="13">
    <source>
        <dbReference type="Proteomes" id="UP000007110"/>
    </source>
</evidence>
<dbReference type="PROSITE" id="PS00420">
    <property type="entry name" value="SRCR_1"/>
    <property type="match status" value="1"/>
</dbReference>
<reference evidence="12" key="2">
    <citation type="submission" date="2021-01" db="UniProtKB">
        <authorList>
            <consortium name="EnsemblMetazoa"/>
        </authorList>
    </citation>
    <scope>IDENTIFICATION</scope>
</reference>
<feature type="disulfide bond" evidence="9">
    <location>
        <begin position="32"/>
        <end position="96"/>
    </location>
</feature>
<protein>
    <recommendedName>
        <fullName evidence="11">SRCR domain-containing protein</fullName>
    </recommendedName>
</protein>
<keyword evidence="6 10" id="KW-0472">Membrane</keyword>
<dbReference type="InParanoid" id="A0A7M7P5J0"/>
<feature type="disulfide bond" evidence="9">
    <location>
        <begin position="1062"/>
        <end position="1072"/>
    </location>
</feature>
<keyword evidence="2 10" id="KW-0812">Transmembrane</keyword>
<evidence type="ECO:0000256" key="1">
    <source>
        <dbReference type="ARBA" id="ARBA00004167"/>
    </source>
</evidence>
<dbReference type="Proteomes" id="UP000007110">
    <property type="component" value="Unassembled WGS sequence"/>
</dbReference>
<keyword evidence="7 9" id="KW-1015">Disulfide bond</keyword>
<keyword evidence="5 10" id="KW-1133">Transmembrane helix</keyword>
<feature type="domain" description="SRCR" evidence="11">
    <location>
        <begin position="1102"/>
        <end position="1203"/>
    </location>
</feature>
<keyword evidence="13" id="KW-1185">Reference proteome</keyword>
<dbReference type="SMART" id="SM00202">
    <property type="entry name" value="SR"/>
    <property type="match status" value="9"/>
</dbReference>
<evidence type="ECO:0000256" key="10">
    <source>
        <dbReference type="SAM" id="Phobius"/>
    </source>
</evidence>
<dbReference type="PROSITE" id="PS50287">
    <property type="entry name" value="SRCR_2"/>
    <property type="match status" value="11"/>
</dbReference>
<evidence type="ECO:0000256" key="3">
    <source>
        <dbReference type="ARBA" id="ARBA00022729"/>
    </source>
</evidence>
<feature type="disulfide bond" evidence="9">
    <location>
        <begin position="257"/>
        <end position="321"/>
    </location>
</feature>
<dbReference type="InterPro" id="IPR036772">
    <property type="entry name" value="SRCR-like_dom_sf"/>
</dbReference>
<evidence type="ECO:0000256" key="4">
    <source>
        <dbReference type="ARBA" id="ARBA00022737"/>
    </source>
</evidence>
<proteinExistence type="predicted"/>
<sequence length="1528" mass="168333">MYIGSVRLGDVTSLGKGRLEYQDENQGWGTVCNQNWDQFDSKVACMQLGFDPRRAYDEFPASGGDDLPIVLGGLRCSHQTRLDECERYDDWTPGSCTHSQDVGIQCKPREPRVGTCNLDDEPVALAELTENNVTTGTPYVYYGRTWGSFCLDNWNINAARIFCINQGFQDAVYTYSATGAKPGTIVNTISCTGMEEYFTDCPQIEWAYQGECSQEAAPGVVCQVGQKSLSIVNTIPGYPEYGRVEVTVNNQLTGTICDSTWDQAAANVVCRDLGFKRGARSFFTIGGGATGDIFESVHCTGDEDSFSDCRSELVPESRSDCDHTQDAGVECFANDDTWIDFLSGAGSFEGVVYYQAEGRRALICDQTWTDKEAAVACRMQGYEGGTATKVVDLAPEDYTDILQWDIVCNGDEGTLENCTVSKKANPTTCAPDNVAQVTCEPNKAIAYTTLVRPVLEYASCAWDPYRIGQINKLDAVQRRAARFVTGNYQRDSSVTQMQTCLEWESLEHGDMQMTGNKYSEQGRVETYKDGEWVKVWVIPTVSGPDNVIYDKLCQAMGYDDISLYHYVGEEQMPFEGGSQDAGALCNVYPLDGSINCINHTDGTGNGAYAQTGIVCKPLDIVAYHPIRLVDINTNEINNQSGLVEIYHDGQWGYICEKSGYSELVCSDLGYTDTTDATSLDTQTVADGTMTWYSASVVYITCNTVFGCQHTAWGDPYSDCNPMAVRCVPNPTLDPGGRAPELIGARLVDGSRKSEGRIEVYYQGQWGTVCDNLWTIREASVLCKQLGYTGADELVIAGRFGQGEGDVLLERVQCTGDEANLFECTHGAIPTTACDHSEDVGVVCTSTGSVRLGDATSLGRGRLEYLDESQGWGTVCNQTWSQSDSTVACVQLGFDTLTIHHAFPASGGDDLPIVLGGLQSRIFCINSGFQDAVFTYNTTGGPVTPVSTIANTINCTGDEEYFTDCPQIEWAYQGECSQEARPAVVCQVGQKSLSIVNPIPGYPEYGRVEVTVNNQLTGTICDSTWDQAAANVVCRDLGFKRGARRFFTIGGGAAGDIFNSVHCTGDEESFSDCRSELVPDSRTDCDHTQDAGVECVANDDALIDFVSGAGSFEGVVYYRVEGRRALICDQTWTDKEAAVACRMQGYEGGTATNVVDLAPEDSTDIFQWDVVCDGDEERLEDCTVTKRDNPTSCAPENIAQVRCGPNKDGDLRMTGSEFSEQGRVETYTDGEWVRFWVIPTAFANNPIYDRLCKAIGYDEALYFYNGAAQMPFQEASQDAGVLCQLQPLDNSFRCRALADTTGIGSSYETGIVCKPFDIVAYHPIRLVDINTNEINNQSGRVEIYHDGQWGNICENSGHSELVCSDLGYTDTTNATSLDTQTVDDGTMTWFSTSILFSCNTVFGCQHTAWGIPKVIAIQWQFVVHPEELHLWRVWHYPSSSWWSFSRSISDSSISKDYKKILDLNERHSGGYMLFSRSFMISKVRDSGSTFLQRVKITKIIGITKFWEILKIGWIVILYIFDIFGWYYKH</sequence>
<keyword evidence="8" id="KW-0325">Glycoprotein</keyword>
<evidence type="ECO:0000256" key="5">
    <source>
        <dbReference type="ARBA" id="ARBA00022989"/>
    </source>
</evidence>
<evidence type="ECO:0000313" key="12">
    <source>
        <dbReference type="EnsemblMetazoa" id="XP_030844167"/>
    </source>
</evidence>
<evidence type="ECO:0000259" key="11">
    <source>
        <dbReference type="PROSITE" id="PS50287"/>
    </source>
</evidence>
<feature type="domain" description="SRCR" evidence="11">
    <location>
        <begin position="626"/>
        <end position="727"/>
    </location>
</feature>
<feature type="disulfide bond" evidence="9">
    <location>
        <begin position="270"/>
        <end position="331"/>
    </location>
</feature>
<feature type="domain" description="SRCR" evidence="11">
    <location>
        <begin position="1210"/>
        <end position="1313"/>
    </location>
</feature>
<dbReference type="RefSeq" id="XP_030844167.1">
    <property type="nucleotide sequence ID" value="XM_030988307.1"/>
</dbReference>
<feature type="disulfide bond" evidence="9">
    <location>
        <begin position="954"/>
        <end position="964"/>
    </location>
</feature>
<reference evidence="13" key="1">
    <citation type="submission" date="2015-02" db="EMBL/GenBank/DDBJ databases">
        <title>Genome sequencing for Strongylocentrotus purpuratus.</title>
        <authorList>
            <person name="Murali S."/>
            <person name="Liu Y."/>
            <person name="Vee V."/>
            <person name="English A."/>
            <person name="Wang M."/>
            <person name="Skinner E."/>
            <person name="Han Y."/>
            <person name="Muzny D.M."/>
            <person name="Worley K.C."/>
            <person name="Gibbs R.A."/>
        </authorList>
    </citation>
    <scope>NUCLEOTIDE SEQUENCE</scope>
</reference>
<evidence type="ECO:0000256" key="9">
    <source>
        <dbReference type="PROSITE-ProRule" id="PRU00196"/>
    </source>
</evidence>
<keyword evidence="4" id="KW-0677">Repeat</keyword>
<feature type="disulfide bond" evidence="9">
    <location>
        <begin position="1251"/>
        <end position="1312"/>
    </location>
</feature>
<feature type="disulfide bond" evidence="9">
    <location>
        <begin position="769"/>
        <end position="833"/>
    </location>
</feature>
<dbReference type="OrthoDB" id="536948at2759"/>
<feature type="domain" description="SRCR" evidence="11">
    <location>
        <begin position="339"/>
        <end position="440"/>
    </location>
</feature>
<dbReference type="FunFam" id="3.10.250.10:FF:000043">
    <property type="entry name" value="Lysyl oxidase homolog 3B"/>
    <property type="match status" value="1"/>
</dbReference>
<feature type="domain" description="SRCR" evidence="11">
    <location>
        <begin position="1323"/>
        <end position="1366"/>
    </location>
</feature>
<feature type="domain" description="SRCR" evidence="11">
    <location>
        <begin position="229"/>
        <end position="332"/>
    </location>
</feature>
<feature type="disulfide bond" evidence="9">
    <location>
        <begin position="191"/>
        <end position="201"/>
    </location>
</feature>
<organism evidence="12 13">
    <name type="scientific">Strongylocentrotus purpuratus</name>
    <name type="common">Purple sea urchin</name>
    <dbReference type="NCBI Taxonomy" id="7668"/>
    <lineage>
        <taxon>Eukaryota</taxon>
        <taxon>Metazoa</taxon>
        <taxon>Echinodermata</taxon>
        <taxon>Eleutherozoa</taxon>
        <taxon>Echinozoa</taxon>
        <taxon>Echinoidea</taxon>
        <taxon>Euechinoidea</taxon>
        <taxon>Echinacea</taxon>
        <taxon>Camarodonta</taxon>
        <taxon>Echinidea</taxon>
        <taxon>Strongylocentrotidae</taxon>
        <taxon>Strongylocentrotus</taxon>
    </lineage>
</organism>
<feature type="disulfide bond" evidence="9">
    <location>
        <begin position="1020"/>
        <end position="1084"/>
    </location>
</feature>
<name>A0A7M7P5J0_STRPU</name>
<comment type="caution">
    <text evidence="9">Lacks conserved residue(s) required for the propagation of feature annotation.</text>
</comment>
<dbReference type="Gene3D" id="3.10.250.10">
    <property type="entry name" value="SRCR-like domain"/>
    <property type="match status" value="10"/>
</dbReference>
<feature type="domain" description="SRCR" evidence="11">
    <location>
        <begin position="992"/>
        <end position="1095"/>
    </location>
</feature>
<dbReference type="PANTHER" id="PTHR48071:SF18">
    <property type="entry name" value="DELETED IN MALIGNANT BRAIN TUMORS 1 PROTEIN-RELATED"/>
    <property type="match status" value="1"/>
</dbReference>
<feature type="domain" description="SRCR" evidence="11">
    <location>
        <begin position="849"/>
        <end position="986"/>
    </location>
</feature>
<feature type="disulfide bond" evidence="9">
    <location>
        <begin position="1033"/>
        <end position="1094"/>
    </location>
</feature>
<feature type="disulfide bond" evidence="9">
    <location>
        <begin position="665"/>
        <end position="726"/>
    </location>
</feature>
<evidence type="ECO:0000256" key="6">
    <source>
        <dbReference type="ARBA" id="ARBA00023136"/>
    </source>
</evidence>
<feature type="disulfide bond" evidence="9">
    <location>
        <begin position="45"/>
        <end position="106"/>
    </location>
</feature>
<evidence type="ECO:0000256" key="8">
    <source>
        <dbReference type="ARBA" id="ARBA00023180"/>
    </source>
</evidence>
<feature type="disulfide bond" evidence="9">
    <location>
        <begin position="1171"/>
        <end position="1181"/>
    </location>
</feature>
<dbReference type="KEGG" id="spu:105436680"/>
<feature type="disulfide bond" evidence="9">
    <location>
        <begin position="299"/>
        <end position="309"/>
    </location>
</feature>
<dbReference type="PANTHER" id="PTHR48071">
    <property type="entry name" value="SRCR DOMAIN-CONTAINING PROTEIN"/>
    <property type="match status" value="1"/>
</dbReference>
<feature type="disulfide bond" evidence="9">
    <location>
        <begin position="782"/>
        <end position="843"/>
    </location>
</feature>
<dbReference type="GeneID" id="105436680"/>
<dbReference type="GO" id="GO:0016020">
    <property type="term" value="C:membrane"/>
    <property type="evidence" value="ECO:0007669"/>
    <property type="project" value="UniProtKB-SubCell"/>
</dbReference>
<keyword evidence="3" id="KW-0732">Signal</keyword>
<feature type="domain" description="SRCR" evidence="11">
    <location>
        <begin position="744"/>
        <end position="844"/>
    </location>
</feature>
<dbReference type="PRINTS" id="PR00258">
    <property type="entry name" value="SPERACTRCPTR"/>
</dbReference>
<comment type="subcellular location">
    <subcellularLocation>
        <location evidence="1">Membrane</location>
        <topology evidence="1">Single-pass membrane protein</topology>
    </subcellularLocation>
</comment>
<dbReference type="InterPro" id="IPR001190">
    <property type="entry name" value="SRCR"/>
</dbReference>
<dbReference type="SUPFAM" id="SSF56487">
    <property type="entry name" value="SRCR-like"/>
    <property type="match status" value="10"/>
</dbReference>
<feature type="domain" description="SRCR" evidence="11">
    <location>
        <begin position="123"/>
        <end position="223"/>
    </location>
</feature>
<feature type="domain" description="SRCR" evidence="11">
    <location>
        <begin position="6"/>
        <end position="107"/>
    </location>
</feature>